<dbReference type="AlphaFoldDB" id="A0AAV4J7F4"/>
<organism evidence="3 4">
    <name type="scientific">Elysia marginata</name>
    <dbReference type="NCBI Taxonomy" id="1093978"/>
    <lineage>
        <taxon>Eukaryota</taxon>
        <taxon>Metazoa</taxon>
        <taxon>Spiralia</taxon>
        <taxon>Lophotrochozoa</taxon>
        <taxon>Mollusca</taxon>
        <taxon>Gastropoda</taxon>
        <taxon>Heterobranchia</taxon>
        <taxon>Euthyneura</taxon>
        <taxon>Panpulmonata</taxon>
        <taxon>Sacoglossa</taxon>
        <taxon>Placobranchoidea</taxon>
        <taxon>Plakobranchidae</taxon>
        <taxon>Elysia</taxon>
    </lineage>
</organism>
<dbReference type="PROSITE" id="PS50222">
    <property type="entry name" value="EF_HAND_2"/>
    <property type="match status" value="1"/>
</dbReference>
<evidence type="ECO:0000256" key="1">
    <source>
        <dbReference type="ARBA" id="ARBA00022837"/>
    </source>
</evidence>
<protein>
    <recommendedName>
        <fullName evidence="2">EF-hand domain-containing protein</fullName>
    </recommendedName>
</protein>
<keyword evidence="1" id="KW-0106">Calcium</keyword>
<dbReference type="InterPro" id="IPR002048">
    <property type="entry name" value="EF_hand_dom"/>
</dbReference>
<accession>A0AAV4J7F4</accession>
<dbReference type="GO" id="GO:0005509">
    <property type="term" value="F:calcium ion binding"/>
    <property type="evidence" value="ECO:0007669"/>
    <property type="project" value="InterPro"/>
</dbReference>
<gene>
    <name evidence="3" type="ORF">ElyMa_006830400</name>
</gene>
<feature type="domain" description="EF-hand" evidence="2">
    <location>
        <begin position="54"/>
        <end position="89"/>
    </location>
</feature>
<dbReference type="InterPro" id="IPR011992">
    <property type="entry name" value="EF-hand-dom_pair"/>
</dbReference>
<reference evidence="3 4" key="1">
    <citation type="journal article" date="2021" name="Elife">
        <title>Chloroplast acquisition without the gene transfer in kleptoplastic sea slugs, Plakobranchus ocellatus.</title>
        <authorList>
            <person name="Maeda T."/>
            <person name="Takahashi S."/>
            <person name="Yoshida T."/>
            <person name="Shimamura S."/>
            <person name="Takaki Y."/>
            <person name="Nagai Y."/>
            <person name="Toyoda A."/>
            <person name="Suzuki Y."/>
            <person name="Arimoto A."/>
            <person name="Ishii H."/>
            <person name="Satoh N."/>
            <person name="Nishiyama T."/>
            <person name="Hasebe M."/>
            <person name="Maruyama T."/>
            <person name="Minagawa J."/>
            <person name="Obokata J."/>
            <person name="Shigenobu S."/>
        </authorList>
    </citation>
    <scope>NUCLEOTIDE SEQUENCE [LARGE SCALE GENOMIC DNA]</scope>
</reference>
<dbReference type="InterPro" id="IPR018247">
    <property type="entry name" value="EF_Hand_1_Ca_BS"/>
</dbReference>
<dbReference type="EMBL" id="BMAT01013665">
    <property type="protein sequence ID" value="GFS17765.1"/>
    <property type="molecule type" value="Genomic_DNA"/>
</dbReference>
<dbReference type="PROSITE" id="PS00018">
    <property type="entry name" value="EF_HAND_1"/>
    <property type="match status" value="1"/>
</dbReference>
<keyword evidence="4" id="KW-1185">Reference proteome</keyword>
<evidence type="ECO:0000259" key="2">
    <source>
        <dbReference type="PROSITE" id="PS50222"/>
    </source>
</evidence>
<dbReference type="Proteomes" id="UP000762676">
    <property type="component" value="Unassembled WGS sequence"/>
</dbReference>
<dbReference type="SUPFAM" id="SSF47473">
    <property type="entry name" value="EF-hand"/>
    <property type="match status" value="1"/>
</dbReference>
<evidence type="ECO:0000313" key="3">
    <source>
        <dbReference type="EMBL" id="GFS17765.1"/>
    </source>
</evidence>
<evidence type="ECO:0000313" key="4">
    <source>
        <dbReference type="Proteomes" id="UP000762676"/>
    </source>
</evidence>
<proteinExistence type="predicted"/>
<comment type="caution">
    <text evidence="3">The sequence shown here is derived from an EMBL/GenBank/DDBJ whole genome shotgun (WGS) entry which is preliminary data.</text>
</comment>
<dbReference type="Gene3D" id="1.10.238.10">
    <property type="entry name" value="EF-hand"/>
    <property type="match status" value="1"/>
</dbReference>
<name>A0AAV4J7F4_9GAST</name>
<sequence>MHGEATRETVFLYPGHNSTFTSSSPPRKVQGVLTTTDLIRRQTKMAAQEGWLQDQLKDLNLSFDAADTNKSGKLNMKELHEVLKAAGFSGEKREINLSSLLKRRGFRWLENKKNSAV</sequence>